<gene>
    <name evidence="2" type="ORF">BGZ80_002637</name>
</gene>
<dbReference type="EMBL" id="JAAAID010001658">
    <property type="protein sequence ID" value="KAG0009195.1"/>
    <property type="molecule type" value="Genomic_DNA"/>
</dbReference>
<evidence type="ECO:0000313" key="3">
    <source>
        <dbReference type="Proteomes" id="UP000703661"/>
    </source>
</evidence>
<dbReference type="AlphaFoldDB" id="A0A9P6MQ09"/>
<protein>
    <submittedName>
        <fullName evidence="2">Uncharacterized protein</fullName>
    </submittedName>
</protein>
<dbReference type="Proteomes" id="UP000703661">
    <property type="component" value="Unassembled WGS sequence"/>
</dbReference>
<feature type="region of interest" description="Disordered" evidence="1">
    <location>
        <begin position="1"/>
        <end position="48"/>
    </location>
</feature>
<proteinExistence type="predicted"/>
<organism evidence="2 3">
    <name type="scientific">Entomortierella chlamydospora</name>
    <dbReference type="NCBI Taxonomy" id="101097"/>
    <lineage>
        <taxon>Eukaryota</taxon>
        <taxon>Fungi</taxon>
        <taxon>Fungi incertae sedis</taxon>
        <taxon>Mucoromycota</taxon>
        <taxon>Mortierellomycotina</taxon>
        <taxon>Mortierellomycetes</taxon>
        <taxon>Mortierellales</taxon>
        <taxon>Mortierellaceae</taxon>
        <taxon>Entomortierella</taxon>
    </lineage>
</organism>
<evidence type="ECO:0000256" key="1">
    <source>
        <dbReference type="SAM" id="MobiDB-lite"/>
    </source>
</evidence>
<sequence>ATSQQNAQSSEKRVRFKQCDLDAKVPGNPFDHSSDNSESFRPDTTEDSTGEFSAMFLIEPDFGSITRFVNKIYMRLVRLNELSSWPFRLDKKHWFSVTLDSPQRIIRLVGPSQESSSLFLDHWMFKEQDVSRKLMRNRAELD</sequence>
<evidence type="ECO:0000313" key="2">
    <source>
        <dbReference type="EMBL" id="KAG0009195.1"/>
    </source>
</evidence>
<feature type="compositionally biased region" description="Basic and acidic residues" evidence="1">
    <location>
        <begin position="32"/>
        <end position="44"/>
    </location>
</feature>
<feature type="compositionally biased region" description="Basic and acidic residues" evidence="1">
    <location>
        <begin position="10"/>
        <end position="23"/>
    </location>
</feature>
<keyword evidence="3" id="KW-1185">Reference proteome</keyword>
<accession>A0A9P6MQ09</accession>
<name>A0A9P6MQ09_9FUNG</name>
<reference evidence="2" key="1">
    <citation type="journal article" date="2020" name="Fungal Divers.">
        <title>Resolving the Mortierellaceae phylogeny through synthesis of multi-gene phylogenetics and phylogenomics.</title>
        <authorList>
            <person name="Vandepol N."/>
            <person name="Liber J."/>
            <person name="Desiro A."/>
            <person name="Na H."/>
            <person name="Kennedy M."/>
            <person name="Barry K."/>
            <person name="Grigoriev I.V."/>
            <person name="Miller A.N."/>
            <person name="O'Donnell K."/>
            <person name="Stajich J.E."/>
            <person name="Bonito G."/>
        </authorList>
    </citation>
    <scope>NUCLEOTIDE SEQUENCE</scope>
    <source>
        <strain evidence="2">NRRL 2769</strain>
    </source>
</reference>
<comment type="caution">
    <text evidence="2">The sequence shown here is derived from an EMBL/GenBank/DDBJ whole genome shotgun (WGS) entry which is preliminary data.</text>
</comment>
<feature type="non-terminal residue" evidence="2">
    <location>
        <position position="1"/>
    </location>
</feature>